<dbReference type="WBParaSite" id="Hba_17099">
    <property type="protein sequence ID" value="Hba_17099"/>
    <property type="gene ID" value="Hba_17099"/>
</dbReference>
<keyword evidence="1" id="KW-1185">Reference proteome</keyword>
<protein>
    <submittedName>
        <fullName evidence="2">CST complex subunit CTC1</fullName>
    </submittedName>
</protein>
<evidence type="ECO:0000313" key="2">
    <source>
        <dbReference type="WBParaSite" id="Hba_17099"/>
    </source>
</evidence>
<dbReference type="Proteomes" id="UP000095283">
    <property type="component" value="Unplaced"/>
</dbReference>
<reference evidence="2" key="1">
    <citation type="submission" date="2016-11" db="UniProtKB">
        <authorList>
            <consortium name="WormBaseParasite"/>
        </authorList>
    </citation>
    <scope>IDENTIFICATION</scope>
</reference>
<evidence type="ECO:0000313" key="1">
    <source>
        <dbReference type="Proteomes" id="UP000095283"/>
    </source>
</evidence>
<organism evidence="1 2">
    <name type="scientific">Heterorhabditis bacteriophora</name>
    <name type="common">Entomopathogenic nematode worm</name>
    <dbReference type="NCBI Taxonomy" id="37862"/>
    <lineage>
        <taxon>Eukaryota</taxon>
        <taxon>Metazoa</taxon>
        <taxon>Ecdysozoa</taxon>
        <taxon>Nematoda</taxon>
        <taxon>Chromadorea</taxon>
        <taxon>Rhabditida</taxon>
        <taxon>Rhabditina</taxon>
        <taxon>Rhabditomorpha</taxon>
        <taxon>Strongyloidea</taxon>
        <taxon>Heterorhabditidae</taxon>
        <taxon>Heterorhabditis</taxon>
    </lineage>
</organism>
<dbReference type="InterPro" id="IPR004987">
    <property type="entry name" value="DUF272"/>
</dbReference>
<name>A0A1I7XIF6_HETBA</name>
<proteinExistence type="predicted"/>
<dbReference type="AlphaFoldDB" id="A0A1I7XIF6"/>
<dbReference type="Pfam" id="PF03312">
    <property type="entry name" value="DUF272"/>
    <property type="match status" value="1"/>
</dbReference>
<accession>A0A1I7XIF6</accession>
<sequence>MSITNCTILTAIITERIGNHYHVYSKFKDFVLEVNKCPADYAVGKWLSLEIEGNVLKSHTTCYIENAPESRVINGKTQILTYGSFIREENGNIIKCNTVDFAIVCILPNVDISNVSMGVEYAIWTRRLDNVEEEVYSQLCGECLKWGILSITGQVFHHFETRNSKPSLLPWPTSYVTLEGIVTGISAKQSSGKYLVYVWTLFCQPGMEGIIVCHDSPDSIHLNIGQWLHFGLPKIEYDRTLGSKALNQPRFQIENGDYILIEPRVITRNVRKTLEVWQFFFQLCKINSFFLIYISTNYFQLDIPNVTIPENHILGADFWHAEVGWISDPLNYLRPGIILDATVVRHKPRSDYYSTWKLIKISNMRNISSSHSLNEVDLPLLSRTPFYPATSIPNSFIHTIASSQAANLSLFENLPESAVALPKKATATVKKINNQFMRRESENASLKKVTCEISNMEDQLTRQMVQILPTIKNVHLERAMVEFYDNNRKCMFLWLIDSHQDSVFFSTSKLEPGHCFEGEFTFDNIEKKVYTNVKFNNQRNGNYFEAYNDFFGLVLDSYNLLFMVTREIEVPVTIKKLLHEDRFVWQIILMLLLCQEQNKIIYEPKQELVDNFSKVMNNLEMRDVINRAHPTAYKVLSKYYKRE</sequence>